<proteinExistence type="predicted"/>
<dbReference type="InterPro" id="IPR041679">
    <property type="entry name" value="DNA2/NAM7-like_C"/>
</dbReference>
<dbReference type="InterPro" id="IPR047187">
    <property type="entry name" value="SF1_C_Upf1"/>
</dbReference>
<sequence>MANTPVAQRRIKVGEKFGIKKSHAKKSIILSYKDDLLTSGRKTLFGMDFKSGNTMKMSTGVSGGGKRAKVSKEEVCILSYPAFPRVASTTDNSSMANPNANLTHQMPAWPFDKPLAVIPVSTPEEKTGHSILGYVNVGEADQVCHLVERVVFSGHAMSEVGIICAYDAQVKLVRQKLRELGITTSRTGRVEVTSVDGFQGREKVRSQSERGVGFLRDWRRANVGLTRARNAYFSG</sequence>
<dbReference type="Proteomes" id="UP000186817">
    <property type="component" value="Unassembled WGS sequence"/>
</dbReference>
<accession>A0A1Q9F750</accession>
<organism evidence="2 3">
    <name type="scientific">Symbiodinium microadriaticum</name>
    <name type="common">Dinoflagellate</name>
    <name type="synonym">Zooxanthella microadriatica</name>
    <dbReference type="NCBI Taxonomy" id="2951"/>
    <lineage>
        <taxon>Eukaryota</taxon>
        <taxon>Sar</taxon>
        <taxon>Alveolata</taxon>
        <taxon>Dinophyceae</taxon>
        <taxon>Suessiales</taxon>
        <taxon>Symbiodiniaceae</taxon>
        <taxon>Symbiodinium</taxon>
    </lineage>
</organism>
<evidence type="ECO:0000313" key="2">
    <source>
        <dbReference type="EMBL" id="OLQ15452.1"/>
    </source>
</evidence>
<dbReference type="PANTHER" id="PTHR10887:SF495">
    <property type="entry name" value="HELICASE SENATAXIN ISOFORM X1-RELATED"/>
    <property type="match status" value="1"/>
</dbReference>
<dbReference type="PANTHER" id="PTHR10887">
    <property type="entry name" value="DNA2/NAM7 HELICASE FAMILY"/>
    <property type="match status" value="1"/>
</dbReference>
<dbReference type="AlphaFoldDB" id="A0A1Q9F750"/>
<dbReference type="InterPro" id="IPR027417">
    <property type="entry name" value="P-loop_NTPase"/>
</dbReference>
<protein>
    <submittedName>
        <fullName evidence="2">Putative regulator of nonsense transcripts 1</fullName>
    </submittedName>
</protein>
<dbReference type="Pfam" id="PF13087">
    <property type="entry name" value="AAA_12"/>
    <property type="match status" value="1"/>
</dbReference>
<name>A0A1Q9F750_SYMMI</name>
<feature type="domain" description="DNA2/NAM7 helicase-like C-terminal" evidence="1">
    <location>
        <begin position="104"/>
        <end position="231"/>
    </location>
</feature>
<dbReference type="SUPFAM" id="SSF52540">
    <property type="entry name" value="P-loop containing nucleoside triphosphate hydrolases"/>
    <property type="match status" value="1"/>
</dbReference>
<comment type="caution">
    <text evidence="2">The sequence shown here is derived from an EMBL/GenBank/DDBJ whole genome shotgun (WGS) entry which is preliminary data.</text>
</comment>
<keyword evidence="3" id="KW-1185">Reference proteome</keyword>
<reference evidence="2 3" key="1">
    <citation type="submission" date="2016-02" db="EMBL/GenBank/DDBJ databases">
        <title>Genome analysis of coral dinoflagellate symbionts highlights evolutionary adaptations to a symbiotic lifestyle.</title>
        <authorList>
            <person name="Aranda M."/>
            <person name="Li Y."/>
            <person name="Liew Y.J."/>
            <person name="Baumgarten S."/>
            <person name="Simakov O."/>
            <person name="Wilson M."/>
            <person name="Piel J."/>
            <person name="Ashoor H."/>
            <person name="Bougouffa S."/>
            <person name="Bajic V.B."/>
            <person name="Ryu T."/>
            <person name="Ravasi T."/>
            <person name="Bayer T."/>
            <person name="Micklem G."/>
            <person name="Kim H."/>
            <person name="Bhak J."/>
            <person name="Lajeunesse T.C."/>
            <person name="Voolstra C.R."/>
        </authorList>
    </citation>
    <scope>NUCLEOTIDE SEQUENCE [LARGE SCALE GENOMIC DNA]</scope>
    <source>
        <strain evidence="2 3">CCMP2467</strain>
    </source>
</reference>
<dbReference type="CDD" id="cd18808">
    <property type="entry name" value="SF1_C_Upf1"/>
    <property type="match status" value="1"/>
</dbReference>
<dbReference type="OrthoDB" id="6513042at2759"/>
<gene>
    <name evidence="2" type="primary">rent1</name>
    <name evidence="2" type="ORF">AK812_SmicGene345</name>
</gene>
<evidence type="ECO:0000313" key="3">
    <source>
        <dbReference type="Proteomes" id="UP000186817"/>
    </source>
</evidence>
<dbReference type="Gene3D" id="3.40.50.300">
    <property type="entry name" value="P-loop containing nucleotide triphosphate hydrolases"/>
    <property type="match status" value="1"/>
</dbReference>
<dbReference type="InterPro" id="IPR045055">
    <property type="entry name" value="DNA2/NAM7-like"/>
</dbReference>
<dbReference type="EMBL" id="LSRX01000003">
    <property type="protein sequence ID" value="OLQ15452.1"/>
    <property type="molecule type" value="Genomic_DNA"/>
</dbReference>
<evidence type="ECO:0000259" key="1">
    <source>
        <dbReference type="Pfam" id="PF13087"/>
    </source>
</evidence>